<protein>
    <recommendedName>
        <fullName evidence="2">Ribosome hibernation promoting factor</fullName>
        <shortName evidence="2">HPF</shortName>
    </recommendedName>
</protein>
<dbReference type="Proteomes" id="UP001597343">
    <property type="component" value="Unassembled WGS sequence"/>
</dbReference>
<dbReference type="RefSeq" id="WP_386049692.1">
    <property type="nucleotide sequence ID" value="NZ_JBHUIO010000023.1"/>
</dbReference>
<dbReference type="PANTHER" id="PTHR33231">
    <property type="entry name" value="30S RIBOSOMAL PROTEIN"/>
    <property type="match status" value="1"/>
</dbReference>
<evidence type="ECO:0000259" key="3">
    <source>
        <dbReference type="Pfam" id="PF16321"/>
    </source>
</evidence>
<comment type="similarity">
    <text evidence="2">Belongs to the HPF/YfiA ribosome-associated protein family. Long HPF subfamily.</text>
</comment>
<dbReference type="EMBL" id="JBHUIO010000023">
    <property type="protein sequence ID" value="MFD2172303.1"/>
    <property type="molecule type" value="Genomic_DNA"/>
</dbReference>
<sequence>MKIQVRGNHLEVTDALRQYVEKKIGRLEKYFHAPTEYSVQVTLSVVKDLHTVEVTMPINGFVIRAEEKSGDMYASIDTVTDKLEKQIEKHKAKLNKRLRQEGFHSLFKEQGEGAVRVLTEDEEEFGDVVRVKKFAVKPMPVDEAIMQMDLLGHDFFVFSNADTDEVNVVYKRRDGQYGLIEPTFA</sequence>
<dbReference type="InterPro" id="IPR032528">
    <property type="entry name" value="Ribosom_S30AE_C"/>
</dbReference>
<dbReference type="Pfam" id="PF16321">
    <property type="entry name" value="Ribosom_S30AE_C"/>
    <property type="match status" value="1"/>
</dbReference>
<accession>A0ABW5A4H0</accession>
<proteinExistence type="inferred from homology"/>
<keyword evidence="1 2" id="KW-0810">Translation regulation</keyword>
<reference evidence="5" key="1">
    <citation type="journal article" date="2019" name="Int. J. Syst. Evol. Microbiol.">
        <title>The Global Catalogue of Microorganisms (GCM) 10K type strain sequencing project: providing services to taxonomists for standard genome sequencing and annotation.</title>
        <authorList>
            <consortium name="The Broad Institute Genomics Platform"/>
            <consortium name="The Broad Institute Genome Sequencing Center for Infectious Disease"/>
            <person name="Wu L."/>
            <person name="Ma J."/>
        </authorList>
    </citation>
    <scope>NUCLEOTIDE SEQUENCE [LARGE SCALE GENOMIC DNA]</scope>
    <source>
        <strain evidence="5">CGMCC 1.13574</strain>
    </source>
</reference>
<feature type="domain" description="Sigma 54 modulation/S30EA ribosomal protein C-terminal" evidence="3">
    <location>
        <begin position="127"/>
        <end position="179"/>
    </location>
</feature>
<dbReference type="InterPro" id="IPR034694">
    <property type="entry name" value="HPF_long/plastid"/>
</dbReference>
<keyword evidence="5" id="KW-1185">Reference proteome</keyword>
<gene>
    <name evidence="2 4" type="primary">hpf</name>
    <name evidence="4" type="ORF">ACFSOY_20380</name>
</gene>
<dbReference type="Pfam" id="PF02482">
    <property type="entry name" value="Ribosomal_S30AE"/>
    <property type="match status" value="1"/>
</dbReference>
<keyword evidence="2" id="KW-0963">Cytoplasm</keyword>
<dbReference type="InterPro" id="IPR038416">
    <property type="entry name" value="Ribosom_S30AE_C_sf"/>
</dbReference>
<dbReference type="InterPro" id="IPR050574">
    <property type="entry name" value="HPF/YfiA_ribosome-assoc"/>
</dbReference>
<evidence type="ECO:0000313" key="4">
    <source>
        <dbReference type="EMBL" id="MFD2172303.1"/>
    </source>
</evidence>
<evidence type="ECO:0000256" key="2">
    <source>
        <dbReference type="HAMAP-Rule" id="MF_00839"/>
    </source>
</evidence>
<comment type="function">
    <text evidence="2">Required for dimerization of active 70S ribosomes into 100S ribosomes in stationary phase; 100S ribosomes are translationally inactive and sometimes present during exponential growth.</text>
</comment>
<dbReference type="PANTHER" id="PTHR33231:SF1">
    <property type="entry name" value="30S RIBOSOMAL PROTEIN"/>
    <property type="match status" value="1"/>
</dbReference>
<comment type="subcellular location">
    <subcellularLocation>
        <location evidence="2">Cytoplasm</location>
    </subcellularLocation>
</comment>
<dbReference type="HAMAP" id="MF_00839">
    <property type="entry name" value="HPF"/>
    <property type="match status" value="1"/>
</dbReference>
<dbReference type="SUPFAM" id="SSF69754">
    <property type="entry name" value="Ribosome binding protein Y (YfiA homologue)"/>
    <property type="match status" value="1"/>
</dbReference>
<dbReference type="CDD" id="cd00552">
    <property type="entry name" value="RaiA"/>
    <property type="match status" value="1"/>
</dbReference>
<organism evidence="4 5">
    <name type="scientific">Tumebacillus lipolyticus</name>
    <dbReference type="NCBI Taxonomy" id="1280370"/>
    <lineage>
        <taxon>Bacteria</taxon>
        <taxon>Bacillati</taxon>
        <taxon>Bacillota</taxon>
        <taxon>Bacilli</taxon>
        <taxon>Bacillales</taxon>
        <taxon>Alicyclobacillaceae</taxon>
        <taxon>Tumebacillus</taxon>
    </lineage>
</organism>
<dbReference type="NCBIfam" id="TIGR00741">
    <property type="entry name" value="yfiA"/>
    <property type="match status" value="1"/>
</dbReference>
<dbReference type="InterPro" id="IPR036567">
    <property type="entry name" value="RHF-like"/>
</dbReference>
<dbReference type="Gene3D" id="3.30.505.50">
    <property type="entry name" value="Sigma 54 modulation/S30EA ribosomal protein, C-terminal domain"/>
    <property type="match status" value="1"/>
</dbReference>
<dbReference type="InterPro" id="IPR003489">
    <property type="entry name" value="RHF/RaiA"/>
</dbReference>
<evidence type="ECO:0000256" key="1">
    <source>
        <dbReference type="ARBA" id="ARBA00022845"/>
    </source>
</evidence>
<comment type="subunit">
    <text evidence="2">Interacts with 100S ribosomes.</text>
</comment>
<evidence type="ECO:0000313" key="5">
    <source>
        <dbReference type="Proteomes" id="UP001597343"/>
    </source>
</evidence>
<dbReference type="Gene3D" id="3.30.160.100">
    <property type="entry name" value="Ribosome hibernation promotion factor-like"/>
    <property type="match status" value="1"/>
</dbReference>
<comment type="caution">
    <text evidence="4">The sequence shown here is derived from an EMBL/GenBank/DDBJ whole genome shotgun (WGS) entry which is preliminary data.</text>
</comment>
<name>A0ABW5A4H0_9BACL</name>